<dbReference type="PROSITE" id="PS00211">
    <property type="entry name" value="ABC_TRANSPORTER_1"/>
    <property type="match status" value="2"/>
</dbReference>
<dbReference type="OrthoDB" id="10255969at2759"/>
<gene>
    <name evidence="13" type="ORF">DLAC_09937</name>
</gene>
<evidence type="ECO:0000256" key="6">
    <source>
        <dbReference type="ARBA" id="ARBA00022741"/>
    </source>
</evidence>
<evidence type="ECO:0000256" key="1">
    <source>
        <dbReference type="ARBA" id="ARBA00004141"/>
    </source>
</evidence>
<evidence type="ECO:0000256" key="2">
    <source>
        <dbReference type="ARBA" id="ARBA00008869"/>
    </source>
</evidence>
<feature type="transmembrane region" description="Helical" evidence="11">
    <location>
        <begin position="269"/>
        <end position="292"/>
    </location>
</feature>
<dbReference type="GO" id="GO:0031288">
    <property type="term" value="P:sorocarp morphogenesis"/>
    <property type="evidence" value="ECO:0007669"/>
    <property type="project" value="TreeGrafter"/>
</dbReference>
<evidence type="ECO:0000256" key="3">
    <source>
        <dbReference type="ARBA" id="ARBA00022448"/>
    </source>
</evidence>
<dbReference type="PANTHER" id="PTHR19229">
    <property type="entry name" value="ATP-BINDING CASSETTE TRANSPORTER SUBFAMILY A ABCA"/>
    <property type="match status" value="1"/>
</dbReference>
<dbReference type="SUPFAM" id="SSF52540">
    <property type="entry name" value="P-loop containing nucleoside triphosphate hydrolases"/>
    <property type="match status" value="2"/>
</dbReference>
<protein>
    <submittedName>
        <fullName evidence="13">ABC transporter A family protein</fullName>
    </submittedName>
</protein>
<keyword evidence="4 11" id="KW-0812">Transmembrane</keyword>
<keyword evidence="5" id="KW-0677">Repeat</keyword>
<feature type="domain" description="ABC transporter" evidence="12">
    <location>
        <begin position="444"/>
        <end position="677"/>
    </location>
</feature>
<dbReference type="EMBL" id="LODT01000041">
    <property type="protein sequence ID" value="KYQ89278.1"/>
    <property type="molecule type" value="Genomic_DNA"/>
</dbReference>
<keyword evidence="9 11" id="KW-0472">Membrane</keyword>
<evidence type="ECO:0000256" key="10">
    <source>
        <dbReference type="SAM" id="MobiDB-lite"/>
    </source>
</evidence>
<organism evidence="13 14">
    <name type="scientific">Tieghemostelium lacteum</name>
    <name type="common">Slime mold</name>
    <name type="synonym">Dictyostelium lacteum</name>
    <dbReference type="NCBI Taxonomy" id="361077"/>
    <lineage>
        <taxon>Eukaryota</taxon>
        <taxon>Amoebozoa</taxon>
        <taxon>Evosea</taxon>
        <taxon>Eumycetozoa</taxon>
        <taxon>Dictyostelia</taxon>
        <taxon>Dictyosteliales</taxon>
        <taxon>Raperosteliaceae</taxon>
        <taxon>Tieghemostelium</taxon>
    </lineage>
</organism>
<dbReference type="CDD" id="cd03263">
    <property type="entry name" value="ABC_subfamily_A"/>
    <property type="match status" value="2"/>
</dbReference>
<comment type="subcellular location">
    <subcellularLocation>
        <location evidence="1">Membrane</location>
        <topology evidence="1">Multi-pass membrane protein</topology>
    </subcellularLocation>
</comment>
<dbReference type="InParanoid" id="A0A151Z5R2"/>
<feature type="transmembrane region" description="Helical" evidence="11">
    <location>
        <begin position="1088"/>
        <end position="1110"/>
    </location>
</feature>
<dbReference type="GO" id="GO:0016887">
    <property type="term" value="F:ATP hydrolysis activity"/>
    <property type="evidence" value="ECO:0007669"/>
    <property type="project" value="InterPro"/>
</dbReference>
<dbReference type="InterPro" id="IPR003593">
    <property type="entry name" value="AAA+_ATPase"/>
</dbReference>
<keyword evidence="8 11" id="KW-1133">Transmembrane helix</keyword>
<dbReference type="InterPro" id="IPR027417">
    <property type="entry name" value="P-loop_NTPase"/>
</dbReference>
<dbReference type="SMART" id="SM00382">
    <property type="entry name" value="AAA"/>
    <property type="match status" value="2"/>
</dbReference>
<dbReference type="Gene3D" id="3.40.50.300">
    <property type="entry name" value="P-loop containing nucleotide triphosphate hydrolases"/>
    <property type="match status" value="2"/>
</dbReference>
<dbReference type="Proteomes" id="UP000076078">
    <property type="component" value="Unassembled WGS sequence"/>
</dbReference>
<dbReference type="FunFam" id="3.40.50.300:FF:000298">
    <property type="entry name" value="ATP-binding cassette sub-family A member 12"/>
    <property type="match status" value="1"/>
</dbReference>
<comment type="similarity">
    <text evidence="2">Belongs to the ABC transporter superfamily. ABCA family.</text>
</comment>
<feature type="transmembrane region" description="Helical" evidence="11">
    <location>
        <begin position="298"/>
        <end position="317"/>
    </location>
</feature>
<feature type="compositionally biased region" description="Polar residues" evidence="10">
    <location>
        <begin position="1628"/>
        <end position="1644"/>
    </location>
</feature>
<feature type="transmembrane region" description="Helical" evidence="11">
    <location>
        <begin position="1174"/>
        <end position="1194"/>
    </location>
</feature>
<dbReference type="Pfam" id="PF23321">
    <property type="entry name" value="R1_ABCA1"/>
    <property type="match status" value="1"/>
</dbReference>
<dbReference type="InterPro" id="IPR017871">
    <property type="entry name" value="ABC_transporter-like_CS"/>
</dbReference>
<feature type="domain" description="ABC transporter" evidence="12">
    <location>
        <begin position="1248"/>
        <end position="1483"/>
    </location>
</feature>
<dbReference type="PROSITE" id="PS50893">
    <property type="entry name" value="ABC_TRANSPORTER_2"/>
    <property type="match status" value="2"/>
</dbReference>
<name>A0A151Z5R2_TIELA</name>
<evidence type="ECO:0000259" key="12">
    <source>
        <dbReference type="PROSITE" id="PS50893"/>
    </source>
</evidence>
<feature type="transmembrane region" description="Helical" evidence="11">
    <location>
        <begin position="1130"/>
        <end position="1154"/>
    </location>
</feature>
<keyword evidence="7" id="KW-0067">ATP-binding</keyword>
<keyword evidence="14" id="KW-1185">Reference proteome</keyword>
<feature type="transmembrane region" description="Helical" evidence="11">
    <location>
        <begin position="976"/>
        <end position="1000"/>
    </location>
</feature>
<keyword evidence="6" id="KW-0547">Nucleotide-binding</keyword>
<keyword evidence="3" id="KW-0813">Transport</keyword>
<feature type="transmembrane region" description="Helical" evidence="11">
    <location>
        <begin position="329"/>
        <end position="348"/>
    </location>
</feature>
<evidence type="ECO:0000256" key="4">
    <source>
        <dbReference type="ARBA" id="ARBA00022692"/>
    </source>
</evidence>
<accession>A0A151Z5R2</accession>
<dbReference type="Pfam" id="PF12698">
    <property type="entry name" value="ABC2_membrane_3"/>
    <property type="match status" value="2"/>
</dbReference>
<proteinExistence type="inferred from homology"/>
<feature type="transmembrane region" description="Helical" evidence="11">
    <location>
        <begin position="232"/>
        <end position="257"/>
    </location>
</feature>
<dbReference type="InterPro" id="IPR026082">
    <property type="entry name" value="ABCA"/>
</dbReference>
<evidence type="ECO:0000256" key="9">
    <source>
        <dbReference type="ARBA" id="ARBA00023136"/>
    </source>
</evidence>
<evidence type="ECO:0000313" key="14">
    <source>
        <dbReference type="Proteomes" id="UP000076078"/>
    </source>
</evidence>
<dbReference type="Pfam" id="PF00005">
    <property type="entry name" value="ABC_tran"/>
    <property type="match status" value="2"/>
</dbReference>
<dbReference type="GO" id="GO:0005524">
    <property type="term" value="F:ATP binding"/>
    <property type="evidence" value="ECO:0007669"/>
    <property type="project" value="UniProtKB-KW"/>
</dbReference>
<evidence type="ECO:0000313" key="13">
    <source>
        <dbReference type="EMBL" id="KYQ89278.1"/>
    </source>
</evidence>
<dbReference type="PANTHER" id="PTHR19229:SF36">
    <property type="entry name" value="ATP-BINDING CASSETTE SUB-FAMILY A MEMBER 2"/>
    <property type="match status" value="1"/>
</dbReference>
<feature type="transmembrane region" description="Helical" evidence="11">
    <location>
        <begin position="812"/>
        <end position="831"/>
    </location>
</feature>
<evidence type="ECO:0000256" key="8">
    <source>
        <dbReference type="ARBA" id="ARBA00022989"/>
    </source>
</evidence>
<evidence type="ECO:0000256" key="11">
    <source>
        <dbReference type="SAM" id="Phobius"/>
    </source>
</evidence>
<dbReference type="GO" id="GO:0016020">
    <property type="term" value="C:membrane"/>
    <property type="evidence" value="ECO:0007669"/>
    <property type="project" value="UniProtKB-SubCell"/>
</dbReference>
<dbReference type="GO" id="GO:0005319">
    <property type="term" value="F:lipid transporter activity"/>
    <property type="evidence" value="ECO:0007669"/>
    <property type="project" value="TreeGrafter"/>
</dbReference>
<dbReference type="OMA" id="MNPLWPD"/>
<reference evidence="13 14" key="1">
    <citation type="submission" date="2015-12" db="EMBL/GenBank/DDBJ databases">
        <title>Dictyostelia acquired genes for synthesis and detection of signals that induce cell-type specialization by lateral gene transfer from prokaryotes.</title>
        <authorList>
            <person name="Gloeckner G."/>
            <person name="Schaap P."/>
        </authorList>
    </citation>
    <scope>NUCLEOTIDE SEQUENCE [LARGE SCALE GENOMIC DNA]</scope>
    <source>
        <strain evidence="13 14">TK</strain>
    </source>
</reference>
<feature type="transmembrane region" description="Helical" evidence="11">
    <location>
        <begin position="1021"/>
        <end position="1043"/>
    </location>
</feature>
<feature type="transmembrane region" description="Helical" evidence="11">
    <location>
        <begin position="1055"/>
        <end position="1076"/>
    </location>
</feature>
<dbReference type="InterPro" id="IPR056264">
    <property type="entry name" value="R2_ABCA1-4-like"/>
</dbReference>
<dbReference type="GO" id="GO:0140359">
    <property type="term" value="F:ABC-type transporter activity"/>
    <property type="evidence" value="ECO:0007669"/>
    <property type="project" value="InterPro"/>
</dbReference>
<dbReference type="InterPro" id="IPR003439">
    <property type="entry name" value="ABC_transporter-like_ATP-bd"/>
</dbReference>
<dbReference type="FunFam" id="3.40.50.300:FF:000335">
    <property type="entry name" value="ATP binding cassette subfamily A member 5"/>
    <property type="match status" value="1"/>
</dbReference>
<evidence type="ECO:0000256" key="7">
    <source>
        <dbReference type="ARBA" id="ARBA00022840"/>
    </source>
</evidence>
<evidence type="ECO:0000256" key="5">
    <source>
        <dbReference type="ARBA" id="ARBA00022737"/>
    </source>
</evidence>
<feature type="transmembrane region" description="Helical" evidence="11">
    <location>
        <begin position="368"/>
        <end position="388"/>
    </location>
</feature>
<sequence length="1644" mass="184859">MILSFILLIKDNYDEKPIIPLGFQLDTDKILLYSSVNGNAMTLEQIQVIEAMKIQVSILRGGLDNVTLDSYFKQFENQQSMELYFTNNSKTVLGGVWFENTEVSNVTNPFKYSVRVDADHVYNNDKVKDQGYDSMIYQKEGFSSIQASVDQAVLNIHGFNQSLNISTQIFPNPFTEPYQRWNNGRNAILKDAGSVFVTAAFFLFSFRLITELVQEKETKIREGMKMMGMSDFAYFVSWMTSSLTIAFPIMVLIFLIIRGTGLIYNTSFGVVFLLFFFYLLSLLVLSFVMSIFFDKSKFAGFLSYLVILLINVAGIFVGNTSKLPVGVKYFLSLFSPIAMACVNYTMAVKDLVDVIDVSPDADFLVDEWGIVGMLALDIVFYILLYIYLDNVVPTEFGSRRKWYFPVQPRYWFPSKYRATMDESLIEQNTNDIEMISYGTRKPTVSIRNLSKHFHTGDGLRKAVDKLSVDFYEDEIHSFLGHNGSGKSTTINMLTGLMEPTNGDALIFGNSIVNDIQEIRKNLGVCPQQDILYDKLTVLQHLRIFASLKGVPPHEIEYEANKYAKEVGLEEKKNAIAKSLSGGQKRKLCLAIAFIGGSKLIFIDEATSGLDPKSRREVWDFLLKYKQGKTIIFTTHFMDEADYLGDRIAILSNGKLRCDGSSLFLKKKFGVGYLLTCSKIPNACLTDGVTNFIKTYIPEASVLSDAGTELSYRLPTDSLNRFVEFFRHLEDIKMSLGVSNFGISVTTLEEVFLRLGKEHIDDPTDFKLNTNENFDQNTLNIAISTGSNGKKIWQQLKGLLIKRIRISIKDAKSFILTILLPLLLLICSVIIYKNPPAQANFFNVVTTPMLLSYQSMDDLTLPVSRANESLWTPPTPLPSYYQLIPGPELEDYLIDNFKNSSGALNFTLTEPVNPLLYNYKVLQNKHYLHTLPILINLVDDQLLKTHSGIGIQTTSQPFTHVKTPLEESFTNTNIAGIVYFAILFMAGYALMAASFAANVCIERVNNIKKLFYISGCNKVVYWLSNLLWDYSFALVTALIISGVLAGVDKVIFKPHFGLILLSVVLYSMAILPLAYLFSYKFLTFGKAMGSIFGIVFSISIAGFIGILNLRIQAISGQNDKLDLASDIFDYVFYVASPLYCLCKIMLFICEFTPIYPLGYYKIEDQWSLIFCGKPLFFLAGHFVIWTSLLLILDYIPQIKATFVNPVTKTTPMPDPDQDSDVAYERNRLINPSTPNPNSSFQMDHREDILVMKGLHKVFPKQGKNPAKVAIHNTNLGLQKGELFGLLGLNGSGKSTTLNILSGCLLPTSGSVTINGMDLITQRTKALESIGYCFQHDALISLLSAREQLYLYCRIKGIEEQKIPSVVEAFISMMDLTKYANTNSGSYSGGNKRKLSLSIALVANPQIVLLDEPSTGVDVQVKRFMWNVISQLSTNKVIILTTHSMDECEALATRLTIMREGKLKALGSVQQLKSKFGSGYSVDIKFKKEHIDQGCDQVLRSFPNAILLGRHDLVANFELNQHQGQALKISEIFEILQNQLSYLMDDYSVSQKSLEQIFLQLTKDTPPQTQIPNYGNTVINIQQPYSPQQIYSPMPPQSPSAFYVNPIPQNNISESFLNTQPQNNNINPNVSMENQNNSIIDINQVE</sequence>
<dbReference type="InterPro" id="IPR013525">
    <property type="entry name" value="ABC2_TM"/>
</dbReference>
<feature type="region of interest" description="Disordered" evidence="10">
    <location>
        <begin position="1625"/>
        <end position="1644"/>
    </location>
</feature>
<comment type="caution">
    <text evidence="13">The sequence shown here is derived from an EMBL/GenBank/DDBJ whole genome shotgun (WGS) entry which is preliminary data.</text>
</comment>